<sequence length="295" mass="32093">MPERKAYFLLPNTSIAPNTLIHLGQIIATPREPHRPLSPPLQPSPKTYQSAEFNYTFSKSTSSKTSISLVAQFLAQLGSPLSGNAGVELSKKKAAHWTFGKLETVYIEPDDAYITNSIQDPKVKAILEAGKLASNAVYMVTGMKIAYGASYARYTSSNMRTDSGLSVDATMLAGAPVSAGPEVAVQKSRDVIESCEGCTDFVWAVRLRRIRLTFLEKEVVHREVYGGQLSSVHSNMGELQVPSMIDSDEDLDEGKELEGAVLDEEDTGLAFIPRGCLSATVVDEDEEPCVAFYCT</sequence>
<protein>
    <submittedName>
        <fullName evidence="1">Uncharacterized protein</fullName>
    </submittedName>
</protein>
<gene>
    <name evidence="1" type="ORF">BDV96DRAFT_301997</name>
</gene>
<dbReference type="AlphaFoldDB" id="A0A6A5YMM3"/>
<dbReference type="Proteomes" id="UP000799770">
    <property type="component" value="Unassembled WGS sequence"/>
</dbReference>
<accession>A0A6A5YMM3</accession>
<evidence type="ECO:0000313" key="1">
    <source>
        <dbReference type="EMBL" id="KAF2107481.1"/>
    </source>
</evidence>
<keyword evidence="2" id="KW-1185">Reference proteome</keyword>
<reference evidence="1" key="1">
    <citation type="journal article" date="2020" name="Stud. Mycol.">
        <title>101 Dothideomycetes genomes: a test case for predicting lifestyles and emergence of pathogens.</title>
        <authorList>
            <person name="Haridas S."/>
            <person name="Albert R."/>
            <person name="Binder M."/>
            <person name="Bloem J."/>
            <person name="Labutti K."/>
            <person name="Salamov A."/>
            <person name="Andreopoulos B."/>
            <person name="Baker S."/>
            <person name="Barry K."/>
            <person name="Bills G."/>
            <person name="Bluhm B."/>
            <person name="Cannon C."/>
            <person name="Castanera R."/>
            <person name="Culley D."/>
            <person name="Daum C."/>
            <person name="Ezra D."/>
            <person name="Gonzalez J."/>
            <person name="Henrissat B."/>
            <person name="Kuo A."/>
            <person name="Liang C."/>
            <person name="Lipzen A."/>
            <person name="Lutzoni F."/>
            <person name="Magnuson J."/>
            <person name="Mondo S."/>
            <person name="Nolan M."/>
            <person name="Ohm R."/>
            <person name="Pangilinan J."/>
            <person name="Park H.-J."/>
            <person name="Ramirez L."/>
            <person name="Alfaro M."/>
            <person name="Sun H."/>
            <person name="Tritt A."/>
            <person name="Yoshinaga Y."/>
            <person name="Zwiers L.-H."/>
            <person name="Turgeon B."/>
            <person name="Goodwin S."/>
            <person name="Spatafora J."/>
            <person name="Crous P."/>
            <person name="Grigoriev I."/>
        </authorList>
    </citation>
    <scope>NUCLEOTIDE SEQUENCE</scope>
    <source>
        <strain evidence="1">CBS 627.86</strain>
    </source>
</reference>
<name>A0A6A5YMM3_9PLEO</name>
<organism evidence="1 2">
    <name type="scientific">Lophiotrema nucula</name>
    <dbReference type="NCBI Taxonomy" id="690887"/>
    <lineage>
        <taxon>Eukaryota</taxon>
        <taxon>Fungi</taxon>
        <taxon>Dikarya</taxon>
        <taxon>Ascomycota</taxon>
        <taxon>Pezizomycotina</taxon>
        <taxon>Dothideomycetes</taxon>
        <taxon>Pleosporomycetidae</taxon>
        <taxon>Pleosporales</taxon>
        <taxon>Lophiotremataceae</taxon>
        <taxon>Lophiotrema</taxon>
    </lineage>
</organism>
<dbReference type="OrthoDB" id="4500473at2759"/>
<evidence type="ECO:0000313" key="2">
    <source>
        <dbReference type="Proteomes" id="UP000799770"/>
    </source>
</evidence>
<dbReference type="EMBL" id="ML977354">
    <property type="protein sequence ID" value="KAF2107481.1"/>
    <property type="molecule type" value="Genomic_DNA"/>
</dbReference>
<proteinExistence type="predicted"/>